<keyword evidence="3" id="KW-1185">Reference proteome</keyword>
<name>A0A0A8J8U8_9CAUD</name>
<feature type="compositionally biased region" description="Basic and acidic residues" evidence="1">
    <location>
        <begin position="236"/>
        <end position="271"/>
    </location>
</feature>
<sequence>MARLKFSPTRIEGHEINLRRGDVPVRLSHPVRDIDEIMDDIIYNAIDVIQERARDNELRIHYFNLMSDNDYRNRDFEDLVGTIGDVIDIAMQEGKFRDTREAVPACVEDVIMLHIAYTCDEYPELMEYVERRSERDIDRGIATFKKYLDAIEAYRRNGNRIPGGRDRGRGRDRDYDRDDRGGRDRDRRSNRRDRWDRGAVRGGVSGSPRRRLETRENRFGNTDQDDRFEDNASTSSRDRRDDRRDDDRDDRRVSRREDDRYQDAAPLRRESSGGSRVQRLPGRMQDDSDIEDALSREAQQEGKNMQNDIGRGEEVTGVQGDNPLLSAYQNLDAWVPSQKYPHPLVFNHNQDLMYEMDINRGVVIPRVMDKDQIVDYYAHASMSFGTSPKDFARFDDSSQGVNARLNKLHEALLNPTEEFSVEGSEDTVTYHNRLDFTDHTFMSYGLKDVLVRLNYRRFTQERKQPNGEEYHPVEIAVGRALIIDSFIATEDEAGLLEELRQVSSFTKLAEKMKNLSKKLSPELWLQLDRYLTKAVNRILRQHLSINSLKITSFTSDWLELFAYITEKFGDGYRDAIQTHQEREIRNLFHYNSDAEIYVLSQLPEGTGGVKPFVTSMPTKFIYLNEVGYNLDIDMVPEVASQILAETNPFFHDLAQDLLTKDGDAYGRFYIQTADMRVIEASRSYMNDKAIMLRMVQ</sequence>
<reference evidence="2 3" key="1">
    <citation type="submission" date="2014-12" db="EMBL/GenBank/DDBJ databases">
        <title>Genome analysis of a novel jumbo phage RSL2 infecting the phytopathogen Ralstonia solanacearum.</title>
        <authorList>
            <person name="Kawasaki T."/>
            <person name="Fujie M."/>
            <person name="Chatchawankanphanich O."/>
            <person name="Ogata H."/>
            <person name="Yamada T."/>
        </authorList>
    </citation>
    <scope>NUCLEOTIDE SEQUENCE [LARGE SCALE GENOMIC DNA]</scope>
    <source>
        <strain evidence="2 3">RSL2</strain>
    </source>
</reference>
<feature type="compositionally biased region" description="Basic and acidic residues" evidence="1">
    <location>
        <begin position="163"/>
        <end position="199"/>
    </location>
</feature>
<dbReference type="GeneID" id="26639555"/>
<dbReference type="Proteomes" id="UP000203794">
    <property type="component" value="Segment"/>
</dbReference>
<dbReference type="RefSeq" id="YP_009212963.1">
    <property type="nucleotide sequence ID" value="NC_028950.1"/>
</dbReference>
<feature type="region of interest" description="Disordered" evidence="1">
    <location>
        <begin position="157"/>
        <end position="321"/>
    </location>
</feature>
<evidence type="ECO:0000313" key="3">
    <source>
        <dbReference type="Proteomes" id="UP000203794"/>
    </source>
</evidence>
<protein>
    <submittedName>
        <fullName evidence="2">Uncharacterized protein</fullName>
    </submittedName>
</protein>
<proteinExistence type="predicted"/>
<accession>A0A0A8J8U8</accession>
<dbReference type="EMBL" id="AP014693">
    <property type="protein sequence ID" value="BAQ02642.1"/>
    <property type="molecule type" value="Genomic_DNA"/>
</dbReference>
<organism evidence="2 3">
    <name type="scientific">Ralstonia phage RSL2</name>
    <dbReference type="NCBI Taxonomy" id="1585840"/>
    <lineage>
        <taxon>Viruses</taxon>
        <taxon>Duplodnaviria</taxon>
        <taxon>Heunggongvirae</taxon>
        <taxon>Uroviricota</taxon>
        <taxon>Caudoviricetes</taxon>
        <taxon>Chimalliviridae</taxon>
        <taxon>Chiangmaivirus</taxon>
        <taxon>Chiangmaivirus RSL2</taxon>
    </lineage>
</organism>
<dbReference type="KEGG" id="vg:26639555"/>
<evidence type="ECO:0000313" key="2">
    <source>
        <dbReference type="EMBL" id="BAQ02642.1"/>
    </source>
</evidence>
<evidence type="ECO:0000256" key="1">
    <source>
        <dbReference type="SAM" id="MobiDB-lite"/>
    </source>
</evidence>
<dbReference type="OrthoDB" id="29504at10239"/>